<evidence type="ECO:0000256" key="4">
    <source>
        <dbReference type="ARBA" id="ARBA00022692"/>
    </source>
</evidence>
<gene>
    <name evidence="11" type="ORF">HICCMSTLAB_LOCUS10166</name>
</gene>
<keyword evidence="5" id="KW-0552">Olfaction</keyword>
<keyword evidence="8 11" id="KW-0675">Receptor</keyword>
<evidence type="ECO:0000256" key="8">
    <source>
        <dbReference type="ARBA" id="ARBA00023170"/>
    </source>
</evidence>
<feature type="non-terminal residue" evidence="11">
    <location>
        <position position="330"/>
    </location>
</feature>
<keyword evidence="12" id="KW-1185">Reference proteome</keyword>
<evidence type="ECO:0000256" key="6">
    <source>
        <dbReference type="ARBA" id="ARBA00022989"/>
    </source>
</evidence>
<comment type="caution">
    <text evidence="11">The sequence shown here is derived from an EMBL/GenBank/DDBJ whole genome shotgun (WGS) entry which is preliminary data.</text>
</comment>
<evidence type="ECO:0000256" key="2">
    <source>
        <dbReference type="ARBA" id="ARBA00022475"/>
    </source>
</evidence>
<organism evidence="11 12">
    <name type="scientific">Cotesia congregata</name>
    <name type="common">Parasitoid wasp</name>
    <name type="synonym">Apanteles congregatus</name>
    <dbReference type="NCBI Taxonomy" id="51543"/>
    <lineage>
        <taxon>Eukaryota</taxon>
        <taxon>Metazoa</taxon>
        <taxon>Ecdysozoa</taxon>
        <taxon>Arthropoda</taxon>
        <taxon>Hexapoda</taxon>
        <taxon>Insecta</taxon>
        <taxon>Pterygota</taxon>
        <taxon>Neoptera</taxon>
        <taxon>Endopterygota</taxon>
        <taxon>Hymenoptera</taxon>
        <taxon>Apocrita</taxon>
        <taxon>Ichneumonoidea</taxon>
        <taxon>Braconidae</taxon>
        <taxon>Microgastrinae</taxon>
        <taxon>Cotesia</taxon>
    </lineage>
</organism>
<evidence type="ECO:0000256" key="7">
    <source>
        <dbReference type="ARBA" id="ARBA00023136"/>
    </source>
</evidence>
<dbReference type="OrthoDB" id="7351552at2759"/>
<keyword evidence="3" id="KW-0716">Sensory transduction</keyword>
<dbReference type="PANTHER" id="PTHR21137">
    <property type="entry name" value="ODORANT RECEPTOR"/>
    <property type="match status" value="1"/>
</dbReference>
<feature type="transmembrane region" description="Helical" evidence="10">
    <location>
        <begin position="253"/>
        <end position="275"/>
    </location>
</feature>
<feature type="transmembrane region" description="Helical" evidence="10">
    <location>
        <begin position="25"/>
        <end position="44"/>
    </location>
</feature>
<evidence type="ECO:0000313" key="12">
    <source>
        <dbReference type="Proteomes" id="UP000786811"/>
    </source>
</evidence>
<protein>
    <submittedName>
        <fullName evidence="11">Olfactory receptor 15</fullName>
    </submittedName>
</protein>
<evidence type="ECO:0000256" key="5">
    <source>
        <dbReference type="ARBA" id="ARBA00022725"/>
    </source>
</evidence>
<dbReference type="EMBL" id="CAJNRD030001122">
    <property type="protein sequence ID" value="CAG5101093.1"/>
    <property type="molecule type" value="Genomic_DNA"/>
</dbReference>
<comment type="subcellular location">
    <subcellularLocation>
        <location evidence="1">Cell membrane</location>
        <topology evidence="1">Multi-pass membrane protein</topology>
    </subcellularLocation>
</comment>
<dbReference type="GO" id="GO:0005549">
    <property type="term" value="F:odorant binding"/>
    <property type="evidence" value="ECO:0007669"/>
    <property type="project" value="InterPro"/>
</dbReference>
<evidence type="ECO:0000256" key="3">
    <source>
        <dbReference type="ARBA" id="ARBA00022606"/>
    </source>
</evidence>
<keyword evidence="4 10" id="KW-0812">Transmembrane</keyword>
<keyword evidence="2" id="KW-1003">Cell membrane</keyword>
<dbReference type="GO" id="GO:0004984">
    <property type="term" value="F:olfactory receptor activity"/>
    <property type="evidence" value="ECO:0007669"/>
    <property type="project" value="InterPro"/>
</dbReference>
<dbReference type="Pfam" id="PF02949">
    <property type="entry name" value="7tm_6"/>
    <property type="match status" value="1"/>
</dbReference>
<evidence type="ECO:0000256" key="9">
    <source>
        <dbReference type="ARBA" id="ARBA00023224"/>
    </source>
</evidence>
<dbReference type="PANTHER" id="PTHR21137:SF35">
    <property type="entry name" value="ODORANT RECEPTOR 19A-RELATED"/>
    <property type="match status" value="1"/>
</dbReference>
<dbReference type="GO" id="GO:0005886">
    <property type="term" value="C:plasma membrane"/>
    <property type="evidence" value="ECO:0007669"/>
    <property type="project" value="UniProtKB-SubCell"/>
</dbReference>
<dbReference type="GO" id="GO:0007165">
    <property type="term" value="P:signal transduction"/>
    <property type="evidence" value="ECO:0007669"/>
    <property type="project" value="UniProtKB-KW"/>
</dbReference>
<proteinExistence type="predicted"/>
<dbReference type="Proteomes" id="UP000786811">
    <property type="component" value="Unassembled WGS sequence"/>
</dbReference>
<evidence type="ECO:0000256" key="10">
    <source>
        <dbReference type="SAM" id="Phobius"/>
    </source>
</evidence>
<keyword evidence="7 10" id="KW-0472">Membrane</keyword>
<dbReference type="InterPro" id="IPR004117">
    <property type="entry name" value="7tm6_olfct_rcpt"/>
</dbReference>
<sequence>MVYCFSNAADIVVYYNNLEYVSNNLGYLAPMITTYAKTFTLWISQDKIKRLIKKVHSPIEFLKFSSDLGVLTHVRTAIFYQNFDYVLFNGVTISVTYVTFFAIPREEDELPLRGIFPFDVSEFPLHQLAYFIQIYTIFVGCIWALVFDTTVLGLTRWIYVQLMILKYNCRHCSIETYDRANFTVSPEAYNHILNYNWFTLDKEKEYVITTFVPFSREEAYVKNDSFELRLKTCLKHYRRLILNVDELNDTFSAVLFGMIAATFCLVCLNLFLAVLGESMYKSIYDSKWENHLNNGEIKINILNALLMALKPLRLSAGTFFIFSMETWLSV</sequence>
<evidence type="ECO:0000313" key="11">
    <source>
        <dbReference type="EMBL" id="CAG5101093.1"/>
    </source>
</evidence>
<name>A0A8J2MQE0_COTCN</name>
<accession>A0A8J2MQE0</accession>
<dbReference type="AlphaFoldDB" id="A0A8J2MQE0"/>
<keyword evidence="9" id="KW-0807">Transducer</keyword>
<reference evidence="11" key="1">
    <citation type="submission" date="2021-04" db="EMBL/GenBank/DDBJ databases">
        <authorList>
            <person name="Chebbi M.A.C M."/>
        </authorList>
    </citation>
    <scope>NUCLEOTIDE SEQUENCE</scope>
</reference>
<evidence type="ECO:0000256" key="1">
    <source>
        <dbReference type="ARBA" id="ARBA00004651"/>
    </source>
</evidence>
<keyword evidence="6 10" id="KW-1133">Transmembrane helix</keyword>
<feature type="transmembrane region" description="Helical" evidence="10">
    <location>
        <begin position="128"/>
        <end position="147"/>
    </location>
</feature>